<dbReference type="Proteomes" id="UP000281594">
    <property type="component" value="Unassembled WGS sequence"/>
</dbReference>
<gene>
    <name evidence="2" type="ORF">D3C57_143120</name>
</gene>
<dbReference type="AlphaFoldDB" id="A0A0A0N718"/>
<protein>
    <recommendedName>
        <fullName evidence="1">Acyclic terpene utilisation N-terminal domain-containing protein</fullName>
    </recommendedName>
</protein>
<dbReference type="KEGG" id="src:M271_00570"/>
<accession>A0A0A0N718</accession>
<feature type="domain" description="Acyclic terpene utilisation N-terminal" evidence="1">
    <location>
        <begin position="65"/>
        <end position="410"/>
    </location>
</feature>
<sequence>MNGAEQGPGTVRILGFVNHIAPSPEIRTAIERAFEWGVDVIVAQGTGSDWGPYWLGSGEMPAADVATNVEPYVEAAVEHGVPFVFSFGIAGANVHLERNLAQFDALCERRGWDLRVGVIRSQLGERFMLAAVRDGPPVVAAGEDAHLPAQLTSADVRGAERIVGLIGPEPVMAALGSGVDGVITGRALDIGLFMALPMLRGLPKAVAAHAGKLLECGGLAAEPGDSGQCLWANVGPDGLEVRSPSPKHRISVRSLVSHTFYERSHPALEENPGGVLDLRNATYETTAEGIWCQGAEWIDQPYTVLLEGATRTGFRAISMLGVREPTLLAQIRSWTDSAEAQVRGAARFAEHFAHGRMRLGIRIFGLDGVLGGLEPNDRVTGHEAAVIVDVVADDRALAEQAAYFAFIRLFIGPYPNRKTTAGNAAAPFMPVVIPVSDVFRFGIYHLLPLEDPVVPFPFVIERFPSRAPETTHEKETADASG</sequence>
<dbReference type="HOGENOM" id="CLU_028036_0_0_11"/>
<organism evidence="2 3">
    <name type="scientific">Streptomyces rapamycinicus (strain ATCC 29253 / DSM 41530 / NRRL 5491 / AYB-994)</name>
    <name type="common">Streptomyces hygroscopicus (strain ATCC 29253)</name>
    <dbReference type="NCBI Taxonomy" id="1343740"/>
    <lineage>
        <taxon>Bacteria</taxon>
        <taxon>Bacillati</taxon>
        <taxon>Actinomycetota</taxon>
        <taxon>Actinomycetes</taxon>
        <taxon>Kitasatosporales</taxon>
        <taxon>Streptomycetaceae</taxon>
        <taxon>Streptomyces</taxon>
        <taxon>Streptomyces violaceusniger group</taxon>
    </lineage>
</organism>
<dbReference type="RefSeq" id="WP_020865149.1">
    <property type="nucleotide sequence ID" value="NC_022785.1"/>
</dbReference>
<reference evidence="2 3" key="1">
    <citation type="journal article" date="2018" name="J. Biol. Chem.">
        <title>Discovery of the actinoplanic acid pathway in Streptomyces rapamycinicus reveals a genetically conserved synergism with rapamycin.</title>
        <authorList>
            <person name="Mrak P."/>
            <person name="Krastel P."/>
            <person name="Pivk Lukancic P."/>
            <person name="Tao J."/>
            <person name="Pistorius D."/>
            <person name="Moore C.M."/>
        </authorList>
    </citation>
    <scope>NUCLEOTIDE SEQUENCE [LARGE SCALE GENOMIC DNA]</scope>
    <source>
        <strain evidence="2 3">NRRL 5491</strain>
    </source>
</reference>
<dbReference type="EMBL" id="QYCY01000002">
    <property type="protein sequence ID" value="RLV76168.1"/>
    <property type="molecule type" value="Genomic_DNA"/>
</dbReference>
<evidence type="ECO:0000313" key="3">
    <source>
        <dbReference type="Proteomes" id="UP000281594"/>
    </source>
</evidence>
<proteinExistence type="predicted"/>
<dbReference type="Pfam" id="PF07287">
    <property type="entry name" value="AtuA"/>
    <property type="match status" value="1"/>
</dbReference>
<dbReference type="eggNOG" id="COG1574">
    <property type="taxonomic scope" value="Bacteria"/>
</dbReference>
<evidence type="ECO:0000313" key="2">
    <source>
        <dbReference type="EMBL" id="RLV76168.1"/>
    </source>
</evidence>
<name>A0A0A0N718_STRRN</name>
<evidence type="ECO:0000259" key="1">
    <source>
        <dbReference type="Pfam" id="PF07287"/>
    </source>
</evidence>
<comment type="caution">
    <text evidence="2">The sequence shown here is derived from an EMBL/GenBank/DDBJ whole genome shotgun (WGS) entry which is preliminary data.</text>
</comment>
<dbReference type="STRING" id="1343740.M271_00570"/>
<dbReference type="InterPro" id="IPR010839">
    <property type="entry name" value="AtuA_N"/>
</dbReference>